<dbReference type="Gene3D" id="3.40.50.300">
    <property type="entry name" value="P-loop containing nucleotide triphosphate hydrolases"/>
    <property type="match status" value="1"/>
</dbReference>
<dbReference type="Proteomes" id="UP001327219">
    <property type="component" value="Chromosome"/>
</dbReference>
<proteinExistence type="predicted"/>
<reference evidence="2 3" key="1">
    <citation type="submission" date="2022-11" db="EMBL/GenBank/DDBJ databases">
        <title>Host association and intracellularity evolved multiple times independently in the Rickettsiales.</title>
        <authorList>
            <person name="Castelli M."/>
            <person name="Nardi T."/>
            <person name="Gammuto L."/>
            <person name="Bellinzona G."/>
            <person name="Sabaneyeva E."/>
            <person name="Potekhin A."/>
            <person name="Serra V."/>
            <person name="Petroni G."/>
            <person name="Sassera D."/>
        </authorList>
    </citation>
    <scope>NUCLEOTIDE SEQUENCE [LARGE SCALE GENOMIC DNA]</scope>
    <source>
        <strain evidence="2 3">NDG2</strain>
    </source>
</reference>
<dbReference type="SUPFAM" id="SSF52540">
    <property type="entry name" value="P-loop containing nucleoside triphosphate hydrolases"/>
    <property type="match status" value="1"/>
</dbReference>
<dbReference type="SMART" id="SM00382">
    <property type="entry name" value="AAA"/>
    <property type="match status" value="1"/>
</dbReference>
<evidence type="ECO:0000313" key="2">
    <source>
        <dbReference type="EMBL" id="WPX95906.1"/>
    </source>
</evidence>
<dbReference type="InterPro" id="IPR003593">
    <property type="entry name" value="AAA+_ATPase"/>
</dbReference>
<accession>A0ABZ0UIH3</accession>
<name>A0ABZ0UIH3_9RICK</name>
<dbReference type="PANTHER" id="PTHR11669:SF8">
    <property type="entry name" value="DNA POLYMERASE III SUBUNIT DELTA"/>
    <property type="match status" value="1"/>
</dbReference>
<evidence type="ECO:0000313" key="3">
    <source>
        <dbReference type="Proteomes" id="UP001327219"/>
    </source>
</evidence>
<gene>
    <name evidence="2" type="ORF">Bandiella_00004</name>
</gene>
<protein>
    <submittedName>
        <fullName evidence="2">DNA polymerase III subunit delta</fullName>
    </submittedName>
</protein>
<feature type="domain" description="AAA+ ATPase" evidence="1">
    <location>
        <begin position="13"/>
        <end position="160"/>
    </location>
</feature>
<dbReference type="PROSITE" id="PS00675">
    <property type="entry name" value="SIGMA54_INTERACT_1"/>
    <property type="match status" value="1"/>
</dbReference>
<keyword evidence="3" id="KW-1185">Reference proteome</keyword>
<dbReference type="Pfam" id="PF13177">
    <property type="entry name" value="DNA_pol3_delta2"/>
    <property type="match status" value="1"/>
</dbReference>
<dbReference type="InterPro" id="IPR025662">
    <property type="entry name" value="Sigma_54_int_dom_ATP-bd_1"/>
</dbReference>
<organism evidence="2 3">
    <name type="scientific">Candidatus Bandiella euplotis</name>
    <dbReference type="NCBI Taxonomy" id="1664265"/>
    <lineage>
        <taxon>Bacteria</taxon>
        <taxon>Pseudomonadati</taxon>
        <taxon>Pseudomonadota</taxon>
        <taxon>Alphaproteobacteria</taxon>
        <taxon>Rickettsiales</taxon>
        <taxon>Candidatus Midichloriaceae</taxon>
        <taxon>Candidatus Bandiella</taxon>
    </lineage>
</organism>
<dbReference type="PANTHER" id="PTHR11669">
    <property type="entry name" value="REPLICATION FACTOR C / DNA POLYMERASE III GAMMA-TAU SUBUNIT"/>
    <property type="match status" value="1"/>
</dbReference>
<dbReference type="InterPro" id="IPR050238">
    <property type="entry name" value="DNA_Rep/Repair_Clamp_Loader"/>
</dbReference>
<evidence type="ECO:0000259" key="1">
    <source>
        <dbReference type="SMART" id="SM00382"/>
    </source>
</evidence>
<dbReference type="EMBL" id="CP110820">
    <property type="protein sequence ID" value="WPX95906.1"/>
    <property type="molecule type" value="Genomic_DNA"/>
</dbReference>
<dbReference type="CDD" id="cd00009">
    <property type="entry name" value="AAA"/>
    <property type="match status" value="1"/>
</dbReference>
<sequence>MDLIKKNLANNTLLHALLIYGESGSGKTFLSNQLASIILNNENAKNHGSHHIDLKSSEDIFILGGIANTSSSIITVEEVRSIKRWLSFTALRAKRKVILINDIDMMNIAASNAFLKILEEPTGETTILLNTSRMSSLPLTLISRCIKLKLRKKTQEEFCAILLSLFPEKSNLQLKTLYFTCDGDLNLAINLIDNNHDSFASHEEIFNHMAQFDLDTNYGLRAFINLLHKFYAETLELKIKNHQPILNSFFINTNKIQRILSNIQHLNKTHAKELIVNILKECAHI</sequence>
<dbReference type="InterPro" id="IPR027417">
    <property type="entry name" value="P-loop_NTPase"/>
</dbReference>